<dbReference type="InterPro" id="IPR050832">
    <property type="entry name" value="Bact_Acetyltransf"/>
</dbReference>
<evidence type="ECO:0000313" key="5">
    <source>
        <dbReference type="EMBL" id="CAH0373792.1"/>
    </source>
</evidence>
<proteinExistence type="predicted"/>
<keyword evidence="6" id="KW-1185">Reference proteome</keyword>
<evidence type="ECO:0000256" key="3">
    <source>
        <dbReference type="SAM" id="SignalP"/>
    </source>
</evidence>
<gene>
    <name evidence="5" type="ORF">PECAL_4P10320</name>
</gene>
<dbReference type="Pfam" id="PF00583">
    <property type="entry name" value="Acetyltransf_1"/>
    <property type="match status" value="1"/>
</dbReference>
<keyword evidence="1" id="KW-0808">Transferase</keyword>
<feature type="chain" id="PRO_5035240444" description="N-acetyltransferase domain-containing protein" evidence="3">
    <location>
        <begin position="16"/>
        <end position="163"/>
    </location>
</feature>
<protein>
    <recommendedName>
        <fullName evidence="4">N-acetyltransferase domain-containing protein</fullName>
    </recommendedName>
</protein>
<feature type="domain" description="N-acetyltransferase" evidence="4">
    <location>
        <begin position="27"/>
        <end position="163"/>
    </location>
</feature>
<keyword evidence="3" id="KW-0732">Signal</keyword>
<dbReference type="PANTHER" id="PTHR43877:SF1">
    <property type="entry name" value="ACETYLTRANSFERASE"/>
    <property type="match status" value="1"/>
</dbReference>
<evidence type="ECO:0000259" key="4">
    <source>
        <dbReference type="PROSITE" id="PS51186"/>
    </source>
</evidence>
<dbReference type="AlphaFoldDB" id="A0A8J2WYP7"/>
<dbReference type="EMBL" id="CAKKNE010000004">
    <property type="protein sequence ID" value="CAH0373792.1"/>
    <property type="molecule type" value="Genomic_DNA"/>
</dbReference>
<name>A0A8J2WYP7_9STRA</name>
<dbReference type="GO" id="GO:0016747">
    <property type="term" value="F:acyltransferase activity, transferring groups other than amino-acyl groups"/>
    <property type="evidence" value="ECO:0007669"/>
    <property type="project" value="InterPro"/>
</dbReference>
<comment type="caution">
    <text evidence="5">The sequence shown here is derived from an EMBL/GenBank/DDBJ whole genome shotgun (WGS) entry which is preliminary data.</text>
</comment>
<organism evidence="5 6">
    <name type="scientific">Pelagomonas calceolata</name>
    <dbReference type="NCBI Taxonomy" id="35677"/>
    <lineage>
        <taxon>Eukaryota</taxon>
        <taxon>Sar</taxon>
        <taxon>Stramenopiles</taxon>
        <taxon>Ochrophyta</taxon>
        <taxon>Pelagophyceae</taxon>
        <taxon>Pelagomonadales</taxon>
        <taxon>Pelagomonadaceae</taxon>
        <taxon>Pelagomonas</taxon>
    </lineage>
</organism>
<evidence type="ECO:0000256" key="1">
    <source>
        <dbReference type="ARBA" id="ARBA00022679"/>
    </source>
</evidence>
<keyword evidence="2" id="KW-0012">Acyltransferase</keyword>
<dbReference type="GO" id="GO:0006048">
    <property type="term" value="P:UDP-N-acetylglucosamine biosynthetic process"/>
    <property type="evidence" value="ECO:0007669"/>
    <property type="project" value="UniProtKB-UniPathway"/>
</dbReference>
<dbReference type="PROSITE" id="PS51186">
    <property type="entry name" value="GNAT"/>
    <property type="match status" value="1"/>
</dbReference>
<accession>A0A8J2WYP7</accession>
<dbReference type="Gene3D" id="3.40.630.30">
    <property type="match status" value="1"/>
</dbReference>
<dbReference type="UniPathway" id="UPA00113">
    <property type="reaction ID" value="UER00529"/>
</dbReference>
<evidence type="ECO:0000256" key="2">
    <source>
        <dbReference type="ARBA" id="ARBA00023315"/>
    </source>
</evidence>
<dbReference type="PANTHER" id="PTHR43877">
    <property type="entry name" value="AMINOALKYLPHOSPHONATE N-ACETYLTRANSFERASE-RELATED-RELATED"/>
    <property type="match status" value="1"/>
</dbReference>
<dbReference type="InterPro" id="IPR016181">
    <property type="entry name" value="Acyl_CoA_acyltransferase"/>
</dbReference>
<dbReference type="InterPro" id="IPR000182">
    <property type="entry name" value="GNAT_dom"/>
</dbReference>
<dbReference type="CDD" id="cd04301">
    <property type="entry name" value="NAT_SF"/>
    <property type="match status" value="1"/>
</dbReference>
<feature type="signal peptide" evidence="3">
    <location>
        <begin position="1"/>
        <end position="15"/>
    </location>
</feature>
<dbReference type="OrthoDB" id="410198at2759"/>
<dbReference type="Proteomes" id="UP000789595">
    <property type="component" value="Unassembled WGS sequence"/>
</dbReference>
<reference evidence="5" key="1">
    <citation type="submission" date="2021-11" db="EMBL/GenBank/DDBJ databases">
        <authorList>
            <consortium name="Genoscope - CEA"/>
            <person name="William W."/>
        </authorList>
    </citation>
    <scope>NUCLEOTIDE SEQUENCE</scope>
</reference>
<evidence type="ECO:0000313" key="6">
    <source>
        <dbReference type="Proteomes" id="UP000789595"/>
    </source>
</evidence>
<dbReference type="SUPFAM" id="SSF55729">
    <property type="entry name" value="Acyl-CoA N-acyltransferases (Nat)"/>
    <property type="match status" value="1"/>
</dbReference>
<sequence length="163" mass="17557">MLFLRLGLRVVSARAACRPRSYATSSVTINRVAPEATVGVREAVLWPGRPDMCRLAEDAQGLHLAANVNNDVVGVVSLFVDGAEARFRKFAVLEAHRGAGLGSRLLQAAESEATRLGAKTIDCDARAEMAAYYEKRGYAAAGPPFAKYEGSEQLYATMRKPLA</sequence>